<comment type="caution">
    <text evidence="1">The sequence shown here is derived from an EMBL/GenBank/DDBJ whole genome shotgun (WGS) entry which is preliminary data.</text>
</comment>
<evidence type="ECO:0000313" key="2">
    <source>
        <dbReference type="Proteomes" id="UP001207468"/>
    </source>
</evidence>
<dbReference type="EMBL" id="JAGFNK010000002">
    <property type="protein sequence ID" value="KAI9513186.1"/>
    <property type="molecule type" value="Genomic_DNA"/>
</dbReference>
<reference evidence="1" key="1">
    <citation type="submission" date="2021-03" db="EMBL/GenBank/DDBJ databases">
        <title>Evolutionary priming and transition to the ectomycorrhizal habit in an iconic lineage of mushroom-forming fungi: is preadaptation a requirement?</title>
        <authorList>
            <consortium name="DOE Joint Genome Institute"/>
            <person name="Looney B.P."/>
            <person name="Miyauchi S."/>
            <person name="Morin E."/>
            <person name="Drula E."/>
            <person name="Courty P.E."/>
            <person name="Chicoki N."/>
            <person name="Fauchery L."/>
            <person name="Kohler A."/>
            <person name="Kuo A."/>
            <person name="LaButti K."/>
            <person name="Pangilinan J."/>
            <person name="Lipzen A."/>
            <person name="Riley R."/>
            <person name="Andreopoulos W."/>
            <person name="He G."/>
            <person name="Johnson J."/>
            <person name="Barry K.W."/>
            <person name="Grigoriev I.V."/>
            <person name="Nagy L."/>
            <person name="Hibbett D."/>
            <person name="Henrissat B."/>
            <person name="Matheny P.B."/>
            <person name="Labbe J."/>
            <person name="Martin A.F."/>
        </authorList>
    </citation>
    <scope>NUCLEOTIDE SEQUENCE</scope>
    <source>
        <strain evidence="1">BPL698</strain>
    </source>
</reference>
<gene>
    <name evidence="1" type="ORF">F5148DRAFT_1273147</name>
</gene>
<accession>A0ACC0UNK9</accession>
<protein>
    <submittedName>
        <fullName evidence="1">Uncharacterized protein</fullName>
    </submittedName>
</protein>
<dbReference type="Proteomes" id="UP001207468">
    <property type="component" value="Unassembled WGS sequence"/>
</dbReference>
<name>A0ACC0UNK9_9AGAM</name>
<keyword evidence="2" id="KW-1185">Reference proteome</keyword>
<evidence type="ECO:0000313" key="1">
    <source>
        <dbReference type="EMBL" id="KAI9513186.1"/>
    </source>
</evidence>
<proteinExistence type="predicted"/>
<sequence>MALKDTDLIVAIGKELRVTSLGDTKLGRGTPKSYKVLHTPNIQFDISQLSLNPTRKLLAVVGTFQVAVVVLPRPGFMRLVPPTIDCKSIQVGQYFHASPTSAPIAKVEWHPWGEAGSTLMVMTVDGKLREYDISVDAEEPLQVISFVPDRRRSSKAFNAIDSAEREVASFTLGKGKADWGPLTIYAVMKNGDLYAVCPYMPKNASIPSSYIHALECFVAAKQEYLSQNPSSESQSLSTTYSYQHKYISALLKQLPPGTVFPAASRSVLLHPPTTMQTPPLRQGPFLLQPAPLTLDGSEEGDVTDIVYLAFDKDDETDDDGETERLGVVLIAAQDGKIDVCLDVDKVEARWETRESSNAELPMLAVYETIDLGLIDTLSTTHPSSLHLLEANSPIFLPDPIHGDTIYVYHGFGVHAILLFKMLHTLSNALHSIASGAEGALLAALRSPVSAEVQPIVTTFSVERRASNPVISVIVPNDVYLNYSIYVLTSSMRVVSFPLNIRPGFSSKDDHKSSVPDDRLLLPAEGPPAYTSLLGTKAWDPPTGLSSTGLPVTPRLATPETKEFSVTPTTLRSFSRKVDEIVTRIHGVETAYNQTNARIELQNEELKRQVKKVDEICTRLDDLRGARQDNTYTRMRETQARQQALLARLDRVLAELMKCTNPTPSDHETKWFGELGRMQEQVLGAGKYDDASLKARVQGLKREYDRLLPHLKVLSERERAQAKAMQERNLGLGVSQAFEFGQQFSKERTKLEKLQGDVLELASRLDLSLSRPPTLRSA</sequence>
<organism evidence="1 2">
    <name type="scientific">Russula earlei</name>
    <dbReference type="NCBI Taxonomy" id="71964"/>
    <lineage>
        <taxon>Eukaryota</taxon>
        <taxon>Fungi</taxon>
        <taxon>Dikarya</taxon>
        <taxon>Basidiomycota</taxon>
        <taxon>Agaricomycotina</taxon>
        <taxon>Agaricomycetes</taxon>
        <taxon>Russulales</taxon>
        <taxon>Russulaceae</taxon>
        <taxon>Russula</taxon>
    </lineage>
</organism>